<protein>
    <submittedName>
        <fullName evidence="1">Uncharacterized protein</fullName>
    </submittedName>
</protein>
<proteinExistence type="predicted"/>
<gene>
    <name evidence="1" type="ORF">pEfm12493_017</name>
</gene>
<dbReference type="AlphaFoldDB" id="A0A0D5MBE4"/>
<name>A0A0D5MBE4_ENTFC</name>
<organism evidence="1">
    <name type="scientific">Enterococcus faecium</name>
    <name type="common">Streptococcus faecium</name>
    <dbReference type="NCBI Taxonomy" id="1352"/>
    <lineage>
        <taxon>Bacteria</taxon>
        <taxon>Bacillati</taxon>
        <taxon>Bacillota</taxon>
        <taxon>Bacilli</taxon>
        <taxon>Lactobacillales</taxon>
        <taxon>Enterococcaceae</taxon>
        <taxon>Enterococcus</taxon>
    </lineage>
</organism>
<evidence type="ECO:0000313" key="1">
    <source>
        <dbReference type="EMBL" id="AJY53501.1"/>
    </source>
</evidence>
<geneLocation type="plasmid" evidence="1">
    <name>pEfm12493</name>
</geneLocation>
<sequence length="79" mass="9438">MNCKELENRKKVSKEMEEKLLKTMKQKHLKRLSVMQYIKDMQITEKEKACLLGSMKNFEQLRRTYVKTSSSCQLLLELP</sequence>
<keyword evidence="1" id="KW-0614">Plasmid</keyword>
<reference evidence="1" key="1">
    <citation type="journal article" date="2015" name="J. Antimicrob. Chemother.">
        <title>Vancomycin-resistant Enterococcus faecium harbouring vanN in Canada: a case and complete sequence of pEfm12493 harbouring the vanN operon.</title>
        <authorList>
            <person name="Boyd D.A."/>
            <person name="Levesque S."/>
            <person name="Picard A.C."/>
            <person name="Golding G.R."/>
        </authorList>
    </citation>
    <scope>NUCLEOTIDE SEQUENCE</scope>
    <source>
        <strain evidence="1">N12-493</strain>
        <plasmid evidence="1">pEfm12493</plasmid>
    </source>
</reference>
<dbReference type="EMBL" id="KP342511">
    <property type="protein sequence ID" value="AJY53501.1"/>
    <property type="molecule type" value="Genomic_DNA"/>
</dbReference>
<dbReference type="RefSeq" id="WP_172686593.1">
    <property type="nucleotide sequence ID" value="NZ_KP342511.1"/>
</dbReference>
<accession>A0A0D5MBE4</accession>